<dbReference type="PANTHER" id="PTHR47485:SF1">
    <property type="entry name" value="THYLAKOID LUMENAL 17.4 KDA PROTEIN, CHLOROPLASTIC"/>
    <property type="match status" value="1"/>
</dbReference>
<keyword evidence="5" id="KW-1185">Reference proteome</keyword>
<reference evidence="4 5" key="1">
    <citation type="submission" date="2024-06" db="EMBL/GenBank/DDBJ databases">
        <title>Halorubrum miltondacostae sp. nov., a potential PHA producer isolated from an inland solar saltern in Rio Maior, Portugal.</title>
        <authorList>
            <person name="Albuquerque L."/>
            <person name="Viver T."/>
            <person name="Barroso C."/>
            <person name="Claudino R."/>
            <person name="Galvan M."/>
            <person name="Simoes G."/>
            <person name="Lobo Da Cunha A."/>
            <person name="Egas C."/>
        </authorList>
    </citation>
    <scope>NUCLEOTIDE SEQUENCE [LARGE SCALE GENOMIC DNA]</scope>
    <source>
        <strain evidence="4 5">DSM 18646</strain>
    </source>
</reference>
<evidence type="ECO:0000313" key="5">
    <source>
        <dbReference type="Proteomes" id="UP001567571"/>
    </source>
</evidence>
<evidence type="ECO:0000256" key="3">
    <source>
        <dbReference type="SAM" id="Phobius"/>
    </source>
</evidence>
<feature type="region of interest" description="Disordered" evidence="2">
    <location>
        <begin position="177"/>
        <end position="196"/>
    </location>
</feature>
<keyword evidence="3" id="KW-0472">Membrane</keyword>
<evidence type="ECO:0000256" key="1">
    <source>
        <dbReference type="ARBA" id="ARBA00022737"/>
    </source>
</evidence>
<dbReference type="EMBL" id="JBEDNW010000011">
    <property type="protein sequence ID" value="MEZ3168837.1"/>
    <property type="molecule type" value="Genomic_DNA"/>
</dbReference>
<evidence type="ECO:0000256" key="2">
    <source>
        <dbReference type="SAM" id="MobiDB-lite"/>
    </source>
</evidence>
<comment type="caution">
    <text evidence="4">The sequence shown here is derived from an EMBL/GenBank/DDBJ whole genome shotgun (WGS) entry which is preliminary data.</text>
</comment>
<dbReference type="Pfam" id="PF00805">
    <property type="entry name" value="Pentapeptide"/>
    <property type="match status" value="3"/>
</dbReference>
<dbReference type="Proteomes" id="UP001567571">
    <property type="component" value="Unassembled WGS sequence"/>
</dbReference>
<name>A0ABV4IUM8_9EURY</name>
<gene>
    <name evidence="4" type="ORF">ABNG02_16105</name>
</gene>
<organism evidence="4 5">
    <name type="scientific">Halorubrum ejinorense</name>
    <dbReference type="NCBI Taxonomy" id="425309"/>
    <lineage>
        <taxon>Archaea</taxon>
        <taxon>Methanobacteriati</taxon>
        <taxon>Methanobacteriota</taxon>
        <taxon>Stenosarchaea group</taxon>
        <taxon>Halobacteria</taxon>
        <taxon>Halobacteriales</taxon>
        <taxon>Haloferacaceae</taxon>
        <taxon>Halorubrum</taxon>
    </lineage>
</organism>
<keyword evidence="1" id="KW-0677">Repeat</keyword>
<dbReference type="RefSeq" id="WP_343778959.1">
    <property type="nucleotide sequence ID" value="NZ_BAAADQ010000012.1"/>
</dbReference>
<dbReference type="SUPFAM" id="SSF141571">
    <property type="entry name" value="Pentapeptide repeat-like"/>
    <property type="match status" value="1"/>
</dbReference>
<keyword evidence="3" id="KW-1133">Transmembrane helix</keyword>
<dbReference type="PANTHER" id="PTHR47485">
    <property type="entry name" value="THYLAKOID LUMENAL 17.4 KDA PROTEIN, CHLOROPLASTIC"/>
    <property type="match status" value="1"/>
</dbReference>
<accession>A0ABV4IUM8</accession>
<dbReference type="InterPro" id="IPR001646">
    <property type="entry name" value="5peptide_repeat"/>
</dbReference>
<dbReference type="Gene3D" id="2.160.20.80">
    <property type="entry name" value="E3 ubiquitin-protein ligase SopA"/>
    <property type="match status" value="1"/>
</dbReference>
<protein>
    <submittedName>
        <fullName evidence="4">Pentapeptide repeat-containing protein</fullName>
    </submittedName>
</protein>
<sequence length="368" mass="40022">MNFYHVALRESDLRDADLSDANLNRADLSDASLMHIDFSDAELMSADLSDANLWDADLSSADLRGAKLSNAHLVDADLSNADLQEAVLQQADVDGADFVSANLAEASLVGADCESAEFENAVLVRASLENADLVDTNLTSAYLFGARLGGARIDSATQLVVEGGVGDVTVTERCRYDPDAPPEGPEASLAMDPEDLKATPDSPRVIQLRRARSVYQRLEGLGRQNGFPTLQSRMFKRRQEMRRHLLREQGERTRWLFAELQRGLFVYGESFRRVLSISALVVSLFWGLFTTTGTIETTDGTAVTAGAVVDDQLLVWETLYHSLSVFFAGTGPLSPTGTLGQVLTISLRATGPILLALLIFVLGRRAAR</sequence>
<feature type="transmembrane region" description="Helical" evidence="3">
    <location>
        <begin position="271"/>
        <end position="289"/>
    </location>
</feature>
<feature type="transmembrane region" description="Helical" evidence="3">
    <location>
        <begin position="342"/>
        <end position="362"/>
    </location>
</feature>
<proteinExistence type="predicted"/>
<evidence type="ECO:0000313" key="4">
    <source>
        <dbReference type="EMBL" id="MEZ3168837.1"/>
    </source>
</evidence>
<keyword evidence="3" id="KW-0812">Transmembrane</keyword>